<reference evidence="10 11" key="2">
    <citation type="submission" date="2025-04" db="UniProtKB">
        <authorList>
            <consortium name="RefSeq"/>
        </authorList>
    </citation>
    <scope>IDENTIFICATION</scope>
</reference>
<reference evidence="7" key="1">
    <citation type="submission" date="2020-05" db="UniProtKB">
        <authorList>
            <consortium name="EnsemblMetazoa"/>
        </authorList>
    </citation>
    <scope>IDENTIFICATION</scope>
    <source>
        <strain evidence="7">BB02</strain>
    </source>
</reference>
<proteinExistence type="predicted"/>
<feature type="compositionally biased region" description="Basic and acidic residues" evidence="5">
    <location>
        <begin position="216"/>
        <end position="234"/>
    </location>
</feature>
<dbReference type="RefSeq" id="XP_055875347.1">
    <property type="nucleotide sequence ID" value="XM_056019372.1"/>
</dbReference>
<dbReference type="Proteomes" id="UP000076420">
    <property type="component" value="Unassembled WGS sequence"/>
</dbReference>
<dbReference type="Proteomes" id="UP001165740">
    <property type="component" value="Chromosome 2"/>
</dbReference>
<dbReference type="VEuPathDB" id="VectorBase:BGLB020454"/>
<evidence type="ECO:0000256" key="3">
    <source>
        <dbReference type="ARBA" id="ARBA00022989"/>
    </source>
</evidence>
<evidence type="ECO:0000313" key="12">
    <source>
        <dbReference type="RefSeq" id="XP_055875348.1"/>
    </source>
</evidence>
<name>A0A2C9KJK5_BIOGL</name>
<dbReference type="Gene3D" id="1.20.140.150">
    <property type="match status" value="1"/>
</dbReference>
<evidence type="ECO:0000256" key="5">
    <source>
        <dbReference type="SAM" id="MobiDB-lite"/>
    </source>
</evidence>
<dbReference type="OrthoDB" id="6108059at2759"/>
<dbReference type="RefSeq" id="XP_013084181.1">
    <property type="nucleotide sequence ID" value="XM_013228727.2"/>
</dbReference>
<evidence type="ECO:0000256" key="1">
    <source>
        <dbReference type="ARBA" id="ARBA00004141"/>
    </source>
</evidence>
<evidence type="ECO:0000256" key="2">
    <source>
        <dbReference type="ARBA" id="ARBA00022692"/>
    </source>
</evidence>
<keyword evidence="4 6" id="KW-0472">Membrane</keyword>
<feature type="region of interest" description="Disordered" evidence="5">
    <location>
        <begin position="189"/>
        <end position="234"/>
    </location>
</feature>
<evidence type="ECO:0000256" key="6">
    <source>
        <dbReference type="SAM" id="Phobius"/>
    </source>
</evidence>
<organism evidence="7 8">
    <name type="scientific">Biomphalaria glabrata</name>
    <name type="common">Bloodfluke planorb</name>
    <name type="synonym">Freshwater snail</name>
    <dbReference type="NCBI Taxonomy" id="6526"/>
    <lineage>
        <taxon>Eukaryota</taxon>
        <taxon>Metazoa</taxon>
        <taxon>Spiralia</taxon>
        <taxon>Lophotrochozoa</taxon>
        <taxon>Mollusca</taxon>
        <taxon>Gastropoda</taxon>
        <taxon>Heterobranchia</taxon>
        <taxon>Euthyneura</taxon>
        <taxon>Panpulmonata</taxon>
        <taxon>Hygrophila</taxon>
        <taxon>Lymnaeoidea</taxon>
        <taxon>Planorbidae</taxon>
        <taxon>Biomphalaria</taxon>
    </lineage>
</organism>
<evidence type="ECO:0000313" key="11">
    <source>
        <dbReference type="RefSeq" id="XP_055875347.1"/>
    </source>
</evidence>
<feature type="transmembrane region" description="Helical" evidence="6">
    <location>
        <begin position="132"/>
        <end position="152"/>
    </location>
</feature>
<evidence type="ECO:0000256" key="4">
    <source>
        <dbReference type="ARBA" id="ARBA00023136"/>
    </source>
</evidence>
<dbReference type="VEuPathDB" id="VectorBase:BGLAX_032888"/>
<dbReference type="KEGG" id="bgt:106069132"/>
<protein>
    <submittedName>
        <fullName evidence="10 11">Uncharacterized protein LOC106069132</fullName>
    </submittedName>
</protein>
<feature type="transmembrane region" description="Helical" evidence="6">
    <location>
        <begin position="77"/>
        <end position="101"/>
    </location>
</feature>
<accession>A0A2C9KJK5</accession>
<dbReference type="AlphaFoldDB" id="A0A2C9KJK5"/>
<dbReference type="InterPro" id="IPR004031">
    <property type="entry name" value="PMP22/EMP/MP20/Claudin"/>
</dbReference>
<gene>
    <name evidence="7" type="primary">106069132</name>
    <name evidence="10 11 12 13" type="synonym">LOC106069132</name>
</gene>
<dbReference type="Pfam" id="PF00822">
    <property type="entry name" value="PMP22_Claudin"/>
    <property type="match status" value="1"/>
</dbReference>
<dbReference type="EnsemblMetazoa" id="BGLB020454-RB">
    <property type="protein sequence ID" value="BGLB020454-PB"/>
    <property type="gene ID" value="BGLB020454"/>
</dbReference>
<evidence type="ECO:0000313" key="7">
    <source>
        <dbReference type="EnsemblMetazoa" id="BGLB020454-PA"/>
    </source>
</evidence>
<comment type="subcellular location">
    <subcellularLocation>
        <location evidence="1">Membrane</location>
        <topology evidence="1">Multi-pass membrane protein</topology>
    </subcellularLocation>
</comment>
<keyword evidence="2 6" id="KW-0812">Transmembrane</keyword>
<dbReference type="GeneID" id="106069132"/>
<evidence type="ECO:0000313" key="10">
    <source>
        <dbReference type="RefSeq" id="XP_013084181.1"/>
    </source>
</evidence>
<evidence type="ECO:0000313" key="9">
    <source>
        <dbReference type="Proteomes" id="UP001165740"/>
    </source>
</evidence>
<feature type="transmembrane region" description="Helical" evidence="6">
    <location>
        <begin position="12"/>
        <end position="32"/>
    </location>
</feature>
<feature type="transmembrane region" description="Helical" evidence="6">
    <location>
        <begin position="158"/>
        <end position="181"/>
    </location>
</feature>
<sequence>MDRVWTQRGVPYRACLISLIFGICPFLIGFVAPDWLWFTDTGENATNIEGSFGLWEICVEDKCSSNDVLGNSQVEDWFLAVVFFQTLALPFYIVALVMAILQNFSPRRWLRTLRIERFRRLLHKDSETPEDLAFVAGFLSFLAIIVFMIMTAETVSKGAYYSWGFAMSFTGASIPVISGVLMCKAHSPTFNPPQQPPEPRVVHTLSPSNSRRTARRAPERNQRTERLPDRRNRT</sequence>
<feature type="compositionally biased region" description="Pro residues" evidence="5">
    <location>
        <begin position="190"/>
        <end position="199"/>
    </location>
</feature>
<keyword evidence="9" id="KW-1185">Reference proteome</keyword>
<dbReference type="RefSeq" id="XP_055875348.1">
    <property type="nucleotide sequence ID" value="XM_056019373.1"/>
</dbReference>
<dbReference type="EnsemblMetazoa" id="BGLB020454-RA">
    <property type="protein sequence ID" value="BGLB020454-PA"/>
    <property type="gene ID" value="BGLB020454"/>
</dbReference>
<dbReference type="OMA" id="AKIRWIR"/>
<evidence type="ECO:0000313" key="8">
    <source>
        <dbReference type="Proteomes" id="UP000076420"/>
    </source>
</evidence>
<dbReference type="RefSeq" id="XP_055875349.1">
    <property type="nucleotide sequence ID" value="XM_056019374.1"/>
</dbReference>
<evidence type="ECO:0000313" key="13">
    <source>
        <dbReference type="RefSeq" id="XP_055875349.1"/>
    </source>
</evidence>
<keyword evidence="3 6" id="KW-1133">Transmembrane helix</keyword>
<dbReference type="GO" id="GO:0016020">
    <property type="term" value="C:membrane"/>
    <property type="evidence" value="ECO:0007669"/>
    <property type="project" value="UniProtKB-SubCell"/>
</dbReference>